<accession>A0A075JZZ2</accession>
<dbReference type="InterPro" id="IPR051610">
    <property type="entry name" value="GPI/OXD"/>
</dbReference>
<gene>
    <name evidence="3" type="ORF">HY57_09670</name>
</gene>
<reference evidence="3 4" key="1">
    <citation type="submission" date="2014-07" db="EMBL/GenBank/DDBJ databases">
        <title>Complete Genome Sequence of Dyella japonica Strain A8 Isolated from Malaysian Tropical Soil.</title>
        <authorList>
            <person name="Hui R.K.H."/>
            <person name="Chen J.-W."/>
            <person name="Chan K.-G."/>
            <person name="Leung F.C.C."/>
        </authorList>
    </citation>
    <scope>NUCLEOTIDE SEQUENCE [LARGE SCALE GENOMIC DNA]</scope>
    <source>
        <strain evidence="3 4">A8</strain>
    </source>
</reference>
<keyword evidence="4" id="KW-1185">Reference proteome</keyword>
<evidence type="ECO:0000259" key="2">
    <source>
        <dbReference type="Pfam" id="PF07883"/>
    </source>
</evidence>
<name>A0A075JZZ2_9GAMM</name>
<dbReference type="KEGG" id="dja:HY57_09670"/>
<evidence type="ECO:0000313" key="4">
    <source>
        <dbReference type="Proteomes" id="UP000027987"/>
    </source>
</evidence>
<dbReference type="OrthoDB" id="116921at2"/>
<sequence length="172" mass="18824">MTHPVINIADVELQPFPPGMGPTGDTAERFEARMGRFSAQIGAKKLGYNLTVVPPGKRAFPLHCHRINEEMFFILEGSGEVRFGDQRHPIRAGDVIACPPGGPEKAHQIINTGATDMRYLAVSTKESPEICEYPDTGKVGILAEYPPAADGKPQGFRMVTRADMQVGYWEGE</sequence>
<dbReference type="PANTHER" id="PTHR35848">
    <property type="entry name" value="OXALATE-BINDING PROTEIN"/>
    <property type="match status" value="1"/>
</dbReference>
<dbReference type="EMBL" id="CP008884">
    <property type="protein sequence ID" value="AIF47524.1"/>
    <property type="molecule type" value="Genomic_DNA"/>
</dbReference>
<dbReference type="PATRIC" id="fig|1217721.7.peg.2001"/>
<evidence type="ECO:0000256" key="1">
    <source>
        <dbReference type="ARBA" id="ARBA00022723"/>
    </source>
</evidence>
<dbReference type="InterPro" id="IPR011051">
    <property type="entry name" value="RmlC_Cupin_sf"/>
</dbReference>
<evidence type="ECO:0000313" key="3">
    <source>
        <dbReference type="EMBL" id="AIF47524.1"/>
    </source>
</evidence>
<dbReference type="Proteomes" id="UP000027987">
    <property type="component" value="Chromosome"/>
</dbReference>
<dbReference type="HOGENOM" id="CLU_119066_0_0_6"/>
<dbReference type="InterPro" id="IPR014710">
    <property type="entry name" value="RmlC-like_jellyroll"/>
</dbReference>
<keyword evidence="1" id="KW-0479">Metal-binding</keyword>
<dbReference type="InterPro" id="IPR013096">
    <property type="entry name" value="Cupin_2"/>
</dbReference>
<feature type="domain" description="Cupin type-2" evidence="2">
    <location>
        <begin position="50"/>
        <end position="122"/>
    </location>
</feature>
<dbReference type="AlphaFoldDB" id="A0A075JZZ2"/>
<organism evidence="3 4">
    <name type="scientific">Dyella japonica A8</name>
    <dbReference type="NCBI Taxonomy" id="1217721"/>
    <lineage>
        <taxon>Bacteria</taxon>
        <taxon>Pseudomonadati</taxon>
        <taxon>Pseudomonadota</taxon>
        <taxon>Gammaproteobacteria</taxon>
        <taxon>Lysobacterales</taxon>
        <taxon>Rhodanobacteraceae</taxon>
        <taxon>Dyella</taxon>
    </lineage>
</organism>
<proteinExistence type="predicted"/>
<dbReference type="SUPFAM" id="SSF51182">
    <property type="entry name" value="RmlC-like cupins"/>
    <property type="match status" value="1"/>
</dbReference>
<dbReference type="RefSeq" id="WP_019465185.1">
    <property type="nucleotide sequence ID" value="NZ_ALOY01000150.1"/>
</dbReference>
<dbReference type="STRING" id="1217721.HY57_09670"/>
<protein>
    <submittedName>
        <fullName evidence="3">Cupin</fullName>
    </submittedName>
</protein>
<dbReference type="Pfam" id="PF07883">
    <property type="entry name" value="Cupin_2"/>
    <property type="match status" value="1"/>
</dbReference>
<dbReference type="PANTHER" id="PTHR35848:SF6">
    <property type="entry name" value="CUPIN TYPE-2 DOMAIN-CONTAINING PROTEIN"/>
    <property type="match status" value="1"/>
</dbReference>
<dbReference type="CDD" id="cd02224">
    <property type="entry name" value="cupin_SPO2919-like"/>
    <property type="match status" value="1"/>
</dbReference>
<dbReference type="GO" id="GO:0046872">
    <property type="term" value="F:metal ion binding"/>
    <property type="evidence" value="ECO:0007669"/>
    <property type="project" value="UniProtKB-KW"/>
</dbReference>
<dbReference type="Gene3D" id="2.60.120.10">
    <property type="entry name" value="Jelly Rolls"/>
    <property type="match status" value="1"/>
</dbReference>